<comment type="caution">
    <text evidence="3">The sequence shown here is derived from an EMBL/GenBank/DDBJ whole genome shotgun (WGS) entry which is preliminary data.</text>
</comment>
<sequence>MTRFMLLSLSSGLSMAFPVAQQQSPDTVCTDLHNRTAGLPAPSPPEPLFHARKEQPSLQSGEEFSARDTSRGRRGPHEKASARHVTENCGASRRDNTTYKVSGE</sequence>
<evidence type="ECO:0000256" key="2">
    <source>
        <dbReference type="SAM" id="SignalP"/>
    </source>
</evidence>
<feature type="chain" id="PRO_5040226992" evidence="2">
    <location>
        <begin position="17"/>
        <end position="104"/>
    </location>
</feature>
<evidence type="ECO:0000313" key="4">
    <source>
        <dbReference type="Proteomes" id="UP000799444"/>
    </source>
</evidence>
<evidence type="ECO:0000313" key="3">
    <source>
        <dbReference type="EMBL" id="KAF2734402.1"/>
    </source>
</evidence>
<evidence type="ECO:0000256" key="1">
    <source>
        <dbReference type="SAM" id="MobiDB-lite"/>
    </source>
</evidence>
<proteinExistence type="predicted"/>
<keyword evidence="2" id="KW-0732">Signal</keyword>
<gene>
    <name evidence="3" type="ORF">EJ04DRAFT_523671</name>
</gene>
<protein>
    <submittedName>
        <fullName evidence="3">Uncharacterized protein</fullName>
    </submittedName>
</protein>
<reference evidence="3" key="1">
    <citation type="journal article" date="2020" name="Stud. Mycol.">
        <title>101 Dothideomycetes genomes: a test case for predicting lifestyles and emergence of pathogens.</title>
        <authorList>
            <person name="Haridas S."/>
            <person name="Albert R."/>
            <person name="Binder M."/>
            <person name="Bloem J."/>
            <person name="Labutti K."/>
            <person name="Salamov A."/>
            <person name="Andreopoulos B."/>
            <person name="Baker S."/>
            <person name="Barry K."/>
            <person name="Bills G."/>
            <person name="Bluhm B."/>
            <person name="Cannon C."/>
            <person name="Castanera R."/>
            <person name="Culley D."/>
            <person name="Daum C."/>
            <person name="Ezra D."/>
            <person name="Gonzalez J."/>
            <person name="Henrissat B."/>
            <person name="Kuo A."/>
            <person name="Liang C."/>
            <person name="Lipzen A."/>
            <person name="Lutzoni F."/>
            <person name="Magnuson J."/>
            <person name="Mondo S."/>
            <person name="Nolan M."/>
            <person name="Ohm R."/>
            <person name="Pangilinan J."/>
            <person name="Park H.-J."/>
            <person name="Ramirez L."/>
            <person name="Alfaro M."/>
            <person name="Sun H."/>
            <person name="Tritt A."/>
            <person name="Yoshinaga Y."/>
            <person name="Zwiers L.-H."/>
            <person name="Turgeon B."/>
            <person name="Goodwin S."/>
            <person name="Spatafora J."/>
            <person name="Crous P."/>
            <person name="Grigoriev I."/>
        </authorList>
    </citation>
    <scope>NUCLEOTIDE SEQUENCE</scope>
    <source>
        <strain evidence="3">CBS 125425</strain>
    </source>
</reference>
<dbReference type="AlphaFoldDB" id="A0A9P4QVE1"/>
<feature type="compositionally biased region" description="Basic and acidic residues" evidence="1">
    <location>
        <begin position="64"/>
        <end position="104"/>
    </location>
</feature>
<dbReference type="Proteomes" id="UP000799444">
    <property type="component" value="Unassembled WGS sequence"/>
</dbReference>
<organism evidence="3 4">
    <name type="scientific">Polyplosphaeria fusca</name>
    <dbReference type="NCBI Taxonomy" id="682080"/>
    <lineage>
        <taxon>Eukaryota</taxon>
        <taxon>Fungi</taxon>
        <taxon>Dikarya</taxon>
        <taxon>Ascomycota</taxon>
        <taxon>Pezizomycotina</taxon>
        <taxon>Dothideomycetes</taxon>
        <taxon>Pleosporomycetidae</taxon>
        <taxon>Pleosporales</taxon>
        <taxon>Tetraplosphaeriaceae</taxon>
        <taxon>Polyplosphaeria</taxon>
    </lineage>
</organism>
<accession>A0A9P4QVE1</accession>
<keyword evidence="4" id="KW-1185">Reference proteome</keyword>
<dbReference type="EMBL" id="ML996148">
    <property type="protein sequence ID" value="KAF2734402.1"/>
    <property type="molecule type" value="Genomic_DNA"/>
</dbReference>
<feature type="region of interest" description="Disordered" evidence="1">
    <location>
        <begin position="32"/>
        <end position="104"/>
    </location>
</feature>
<feature type="signal peptide" evidence="2">
    <location>
        <begin position="1"/>
        <end position="16"/>
    </location>
</feature>
<name>A0A9P4QVE1_9PLEO</name>